<evidence type="ECO:0000313" key="3">
    <source>
        <dbReference type="EMBL" id="KIL59616.1"/>
    </source>
</evidence>
<gene>
    <name evidence="3" type="ORF">M378DRAFT_14732</name>
</gene>
<reference evidence="3 4" key="1">
    <citation type="submission" date="2014-04" db="EMBL/GenBank/DDBJ databases">
        <title>Evolutionary Origins and Diversification of the Mycorrhizal Mutualists.</title>
        <authorList>
            <consortium name="DOE Joint Genome Institute"/>
            <consortium name="Mycorrhizal Genomics Consortium"/>
            <person name="Kohler A."/>
            <person name="Kuo A."/>
            <person name="Nagy L.G."/>
            <person name="Floudas D."/>
            <person name="Copeland A."/>
            <person name="Barry K.W."/>
            <person name="Cichocki N."/>
            <person name="Veneault-Fourrey C."/>
            <person name="LaButti K."/>
            <person name="Lindquist E.A."/>
            <person name="Lipzen A."/>
            <person name="Lundell T."/>
            <person name="Morin E."/>
            <person name="Murat C."/>
            <person name="Riley R."/>
            <person name="Ohm R."/>
            <person name="Sun H."/>
            <person name="Tunlid A."/>
            <person name="Henrissat B."/>
            <person name="Grigoriev I.V."/>
            <person name="Hibbett D.S."/>
            <person name="Martin F."/>
        </authorList>
    </citation>
    <scope>NUCLEOTIDE SEQUENCE [LARGE SCALE GENOMIC DNA]</scope>
    <source>
        <strain evidence="3 4">Koide BX008</strain>
    </source>
</reference>
<name>A0A0C2WS95_AMAMK</name>
<feature type="compositionally biased region" description="Basic and acidic residues" evidence="1">
    <location>
        <begin position="120"/>
        <end position="134"/>
    </location>
</feature>
<dbReference type="Pfam" id="PF20149">
    <property type="entry name" value="DUF6532"/>
    <property type="match status" value="1"/>
</dbReference>
<dbReference type="AlphaFoldDB" id="A0A0C2WS95"/>
<dbReference type="InterPro" id="IPR045341">
    <property type="entry name" value="DUF6532"/>
</dbReference>
<dbReference type="Proteomes" id="UP000054549">
    <property type="component" value="Unassembled WGS sequence"/>
</dbReference>
<protein>
    <recommendedName>
        <fullName evidence="2">DUF6532 domain-containing protein</fullName>
    </recommendedName>
</protein>
<accession>A0A0C2WS95</accession>
<proteinExistence type="predicted"/>
<feature type="compositionally biased region" description="Acidic residues" evidence="1">
    <location>
        <begin position="188"/>
        <end position="202"/>
    </location>
</feature>
<dbReference type="OrthoDB" id="3225557at2759"/>
<organism evidence="3 4">
    <name type="scientific">Amanita muscaria (strain Koide BX008)</name>
    <dbReference type="NCBI Taxonomy" id="946122"/>
    <lineage>
        <taxon>Eukaryota</taxon>
        <taxon>Fungi</taxon>
        <taxon>Dikarya</taxon>
        <taxon>Basidiomycota</taxon>
        <taxon>Agaricomycotina</taxon>
        <taxon>Agaricomycetes</taxon>
        <taxon>Agaricomycetidae</taxon>
        <taxon>Agaricales</taxon>
        <taxon>Pluteineae</taxon>
        <taxon>Amanitaceae</taxon>
        <taxon>Amanita</taxon>
    </lineage>
</organism>
<dbReference type="HOGENOM" id="CLU_030045_0_0_1"/>
<dbReference type="EMBL" id="KN818313">
    <property type="protein sequence ID" value="KIL59616.1"/>
    <property type="molecule type" value="Genomic_DNA"/>
</dbReference>
<feature type="region of interest" description="Disordered" evidence="1">
    <location>
        <begin position="1"/>
        <end position="210"/>
    </location>
</feature>
<evidence type="ECO:0000256" key="1">
    <source>
        <dbReference type="SAM" id="MobiDB-lite"/>
    </source>
</evidence>
<dbReference type="STRING" id="946122.A0A0C2WS95"/>
<dbReference type="InParanoid" id="A0A0C2WS95"/>
<keyword evidence="4" id="KW-1185">Reference proteome</keyword>
<evidence type="ECO:0000259" key="2">
    <source>
        <dbReference type="Pfam" id="PF20149"/>
    </source>
</evidence>
<evidence type="ECO:0000313" key="4">
    <source>
        <dbReference type="Proteomes" id="UP000054549"/>
    </source>
</evidence>
<feature type="domain" description="DUF6532" evidence="2">
    <location>
        <begin position="299"/>
        <end position="507"/>
    </location>
</feature>
<sequence>MAPKAVNPLAGGSGARLPRPAKAKALENAIWKAQATSGRKRHGSPTQQADVPAHKERHTHPRQANVTKHSHHNSGPVANPATVPPISSQKKRKIVVESDEDDGKSEHETDHDDPDENIIDDLKALESSRLRDTLSSESVQWSHKPQRKKSVSSHDVQSLPSADEDSADLPELEHPSAITTASEIDQFQGEDEELEDYNETSGDETSFVRPVRKLKSNQMKRVKARQAEIPKWGRTIGDTRYREQTQKAAVAMGFLDDSEGLQDFKDDPWPDAPWCPPGSGQRIMSIFAQPPNFRVILQHAIRQLTGDAMTRTAYISVEETPIHIVKTIKQSARKFNSEEYRMRLEKDVMLKVEVVRLMNNRLSIYRAKTKKIAHDLIEVKYLLNDDSDRKVQVDKLIKNTVYIYPEKPDGSGIINTKPFHHPAIIRIISDMYFTVRRGQSLADKHAARFTSSITEGPRAHELEVPAAMVAMVATAIHASFDDFASKRDFSADVYEDVYRKHINFLDDLRNMGIGKYHKIMASLYTIVSSNSTQVVKASNDAMHLLNFADMSE</sequence>